<organism evidence="3 4">
    <name type="scientific">Algisphaera agarilytica</name>
    <dbReference type="NCBI Taxonomy" id="1385975"/>
    <lineage>
        <taxon>Bacteria</taxon>
        <taxon>Pseudomonadati</taxon>
        <taxon>Planctomycetota</taxon>
        <taxon>Phycisphaerae</taxon>
        <taxon>Phycisphaerales</taxon>
        <taxon>Phycisphaeraceae</taxon>
        <taxon>Algisphaera</taxon>
    </lineage>
</organism>
<comment type="caution">
    <text evidence="3">The sequence shown here is derived from an EMBL/GenBank/DDBJ whole genome shotgun (WGS) entry which is preliminary data.</text>
</comment>
<dbReference type="Pfam" id="PF06439">
    <property type="entry name" value="3keto-disac_hyd"/>
    <property type="match status" value="1"/>
</dbReference>
<dbReference type="Proteomes" id="UP000541810">
    <property type="component" value="Unassembled WGS sequence"/>
</dbReference>
<dbReference type="RefSeq" id="WP_184675902.1">
    <property type="nucleotide sequence ID" value="NZ_JACHGY010000001.1"/>
</dbReference>
<dbReference type="EMBL" id="JACHGY010000001">
    <property type="protein sequence ID" value="MBB6428609.1"/>
    <property type="molecule type" value="Genomic_DNA"/>
</dbReference>
<dbReference type="AlphaFoldDB" id="A0A7X0LJB8"/>
<dbReference type="PROSITE" id="PS51257">
    <property type="entry name" value="PROKAR_LIPOPROTEIN"/>
    <property type="match status" value="1"/>
</dbReference>
<dbReference type="Gene3D" id="2.60.120.560">
    <property type="entry name" value="Exo-inulinase, domain 1"/>
    <property type="match status" value="1"/>
</dbReference>
<evidence type="ECO:0000313" key="4">
    <source>
        <dbReference type="Proteomes" id="UP000541810"/>
    </source>
</evidence>
<dbReference type="GO" id="GO:0016787">
    <property type="term" value="F:hydrolase activity"/>
    <property type="evidence" value="ECO:0007669"/>
    <property type="project" value="InterPro"/>
</dbReference>
<evidence type="ECO:0000313" key="3">
    <source>
        <dbReference type="EMBL" id="MBB6428609.1"/>
    </source>
</evidence>
<keyword evidence="1" id="KW-0732">Signal</keyword>
<evidence type="ECO:0000259" key="2">
    <source>
        <dbReference type="Pfam" id="PF06439"/>
    </source>
</evidence>
<keyword evidence="4" id="KW-1185">Reference proteome</keyword>
<feature type="signal peptide" evidence="1">
    <location>
        <begin position="1"/>
        <end position="19"/>
    </location>
</feature>
<gene>
    <name evidence="3" type="ORF">HNQ40_000415</name>
</gene>
<name>A0A7X0LJB8_9BACT</name>
<accession>A0A7X0LJB8</accession>
<protein>
    <recommendedName>
        <fullName evidence="2">3-keto-alpha-glucoside-1,2-lyase/3-keto-2-hydroxy-glucal hydratase domain-containing protein</fullName>
    </recommendedName>
</protein>
<proteinExistence type="predicted"/>
<reference evidence="3 4" key="1">
    <citation type="submission" date="2020-08" db="EMBL/GenBank/DDBJ databases">
        <title>Genomic Encyclopedia of Type Strains, Phase IV (KMG-IV): sequencing the most valuable type-strain genomes for metagenomic binning, comparative biology and taxonomic classification.</title>
        <authorList>
            <person name="Goeker M."/>
        </authorList>
    </citation>
    <scope>NUCLEOTIDE SEQUENCE [LARGE SCALE GENOMIC DNA]</scope>
    <source>
        <strain evidence="3 4">DSM 103725</strain>
    </source>
</reference>
<dbReference type="InterPro" id="IPR010496">
    <property type="entry name" value="AL/BT2_dom"/>
</dbReference>
<evidence type="ECO:0000256" key="1">
    <source>
        <dbReference type="SAM" id="SignalP"/>
    </source>
</evidence>
<feature type="domain" description="3-keto-alpha-glucoside-1,2-lyase/3-keto-2-hydroxy-glucal hydratase" evidence="2">
    <location>
        <begin position="84"/>
        <end position="270"/>
    </location>
</feature>
<sequence length="306" mass="34122">MLRLICLVFVVMATGCSTAAYVDEEDRSVSLLDMELSQWEVWMGIPHVTVEGLPEGTFQSDNVHKGEPMGLNNDVKNVFTMIEEDGQPTLAITGEIYGGLTTLDSFENYHFKTEFRWGDQKWEPRLHVKRDSGILYHCYGEHGSFWNVWKSCLEYQVQETDLGDFIPLAGPKAQMRGTWLNKKRLSYDPNSTEFHTASGYTSAFIEPDAPHGEWNTLEFYVIGNDAVHLANGEIVLVLHDAVDGNGDPLVRGQIQIQSEAAECYYRNMTVTPITIDDLPANVAAAFADGPPVVEEAIKEAQPASAE</sequence>
<feature type="chain" id="PRO_5031067140" description="3-keto-alpha-glucoside-1,2-lyase/3-keto-2-hydroxy-glucal hydratase domain-containing protein" evidence="1">
    <location>
        <begin position="20"/>
        <end position="306"/>
    </location>
</feature>